<dbReference type="EnsemblMetazoa" id="SCAU012296-RA">
    <property type="protein sequence ID" value="SCAU012296-PA"/>
    <property type="gene ID" value="SCAU012296"/>
</dbReference>
<protein>
    <recommendedName>
        <fullName evidence="10">Protein anon-73B1</fullName>
    </recommendedName>
</protein>
<dbReference type="VEuPathDB" id="VectorBase:SCAU012296"/>
<gene>
    <name evidence="8" type="primary">106087727</name>
</gene>
<evidence type="ECO:0000256" key="4">
    <source>
        <dbReference type="ARBA" id="ARBA00022989"/>
    </source>
</evidence>
<dbReference type="PANTHER" id="PTHR14409">
    <property type="entry name" value="MANNOSIDASE, BETA A, LYSOSOMAL-LIKE, MANBAL PROTEIN"/>
    <property type="match status" value="1"/>
</dbReference>
<keyword evidence="5 7" id="KW-0472">Membrane</keyword>
<comment type="subcellular location">
    <subcellularLocation>
        <location evidence="1">Membrane</location>
        <topology evidence="1">Single-pass membrane protein</topology>
    </subcellularLocation>
</comment>
<feature type="region of interest" description="Disordered" evidence="6">
    <location>
        <begin position="48"/>
        <end position="82"/>
    </location>
</feature>
<dbReference type="KEGG" id="scac:106087727"/>
<sequence length="82" mass="9527">MDANILDKYGDEDIFGAVLKWGLYFGAFFQLACIVVSIVWPYTSHQDNTVDSLDDTKPNGIDSQPNNRRLHKIRKQEKKKRR</sequence>
<keyword evidence="9" id="KW-1185">Reference proteome</keyword>
<dbReference type="InterPro" id="IPR009621">
    <property type="entry name" value="UPF0239"/>
</dbReference>
<name>A0A1I8PYP6_STOCA</name>
<feature type="compositionally biased region" description="Basic residues" evidence="6">
    <location>
        <begin position="68"/>
        <end position="82"/>
    </location>
</feature>
<evidence type="ECO:0000256" key="3">
    <source>
        <dbReference type="ARBA" id="ARBA00022692"/>
    </source>
</evidence>
<evidence type="ECO:0000313" key="9">
    <source>
        <dbReference type="Proteomes" id="UP000095300"/>
    </source>
</evidence>
<dbReference type="PANTHER" id="PTHR14409:SF0">
    <property type="entry name" value="PROTEIN MANBAL"/>
    <property type="match status" value="1"/>
</dbReference>
<proteinExistence type="inferred from homology"/>
<keyword evidence="3 7" id="KW-0812">Transmembrane</keyword>
<evidence type="ECO:0000256" key="5">
    <source>
        <dbReference type="ARBA" id="ARBA00023136"/>
    </source>
</evidence>
<comment type="similarity">
    <text evidence="2">Belongs to the UPF0239 family.</text>
</comment>
<dbReference type="Pfam" id="PF06783">
    <property type="entry name" value="UPF0239"/>
    <property type="match status" value="1"/>
</dbReference>
<evidence type="ECO:0000256" key="6">
    <source>
        <dbReference type="SAM" id="MobiDB-lite"/>
    </source>
</evidence>
<dbReference type="Proteomes" id="UP000095300">
    <property type="component" value="Unassembled WGS sequence"/>
</dbReference>
<accession>A0A1I8PYP6</accession>
<reference evidence="8" key="1">
    <citation type="submission" date="2020-05" db="UniProtKB">
        <authorList>
            <consortium name="EnsemblMetazoa"/>
        </authorList>
    </citation>
    <scope>IDENTIFICATION</scope>
    <source>
        <strain evidence="8">USDA</strain>
    </source>
</reference>
<evidence type="ECO:0008006" key="10">
    <source>
        <dbReference type="Google" id="ProtNLM"/>
    </source>
</evidence>
<evidence type="ECO:0000256" key="2">
    <source>
        <dbReference type="ARBA" id="ARBA00006839"/>
    </source>
</evidence>
<evidence type="ECO:0000313" key="8">
    <source>
        <dbReference type="EnsemblMetazoa" id="SCAU012296-PA"/>
    </source>
</evidence>
<evidence type="ECO:0000256" key="1">
    <source>
        <dbReference type="ARBA" id="ARBA00004167"/>
    </source>
</evidence>
<dbReference type="OrthoDB" id="10040809at2759"/>
<feature type="transmembrane region" description="Helical" evidence="7">
    <location>
        <begin position="21"/>
        <end position="42"/>
    </location>
</feature>
<dbReference type="GO" id="GO:0016020">
    <property type="term" value="C:membrane"/>
    <property type="evidence" value="ECO:0007669"/>
    <property type="project" value="UniProtKB-SubCell"/>
</dbReference>
<evidence type="ECO:0000256" key="7">
    <source>
        <dbReference type="SAM" id="Phobius"/>
    </source>
</evidence>
<keyword evidence="4 7" id="KW-1133">Transmembrane helix</keyword>
<dbReference type="AlphaFoldDB" id="A0A1I8PYP6"/>
<organism evidence="8 9">
    <name type="scientific">Stomoxys calcitrans</name>
    <name type="common">Stable fly</name>
    <name type="synonym">Conops calcitrans</name>
    <dbReference type="NCBI Taxonomy" id="35570"/>
    <lineage>
        <taxon>Eukaryota</taxon>
        <taxon>Metazoa</taxon>
        <taxon>Ecdysozoa</taxon>
        <taxon>Arthropoda</taxon>
        <taxon>Hexapoda</taxon>
        <taxon>Insecta</taxon>
        <taxon>Pterygota</taxon>
        <taxon>Neoptera</taxon>
        <taxon>Endopterygota</taxon>
        <taxon>Diptera</taxon>
        <taxon>Brachycera</taxon>
        <taxon>Muscomorpha</taxon>
        <taxon>Muscoidea</taxon>
        <taxon>Muscidae</taxon>
        <taxon>Stomoxys</taxon>
    </lineage>
</organism>